<proteinExistence type="predicted"/>
<organism evidence="3">
    <name type="scientific">viral metagenome</name>
    <dbReference type="NCBI Taxonomy" id="1070528"/>
    <lineage>
        <taxon>unclassified sequences</taxon>
        <taxon>metagenomes</taxon>
        <taxon>organismal metagenomes</taxon>
    </lineage>
</organism>
<keyword evidence="1" id="KW-0175">Coiled coil</keyword>
<feature type="region of interest" description="Disordered" evidence="2">
    <location>
        <begin position="279"/>
        <end position="319"/>
    </location>
</feature>
<dbReference type="EMBL" id="MT143018">
    <property type="protein sequence ID" value="QJA91846.1"/>
    <property type="molecule type" value="Genomic_DNA"/>
</dbReference>
<evidence type="ECO:0000313" key="3">
    <source>
        <dbReference type="EMBL" id="QJA91846.1"/>
    </source>
</evidence>
<evidence type="ECO:0000256" key="2">
    <source>
        <dbReference type="SAM" id="MobiDB-lite"/>
    </source>
</evidence>
<reference evidence="3" key="1">
    <citation type="submission" date="2020-03" db="EMBL/GenBank/DDBJ databases">
        <title>The deep terrestrial virosphere.</title>
        <authorList>
            <person name="Holmfeldt K."/>
            <person name="Nilsson E."/>
            <person name="Simone D."/>
            <person name="Lopez-Fernandez M."/>
            <person name="Wu X."/>
            <person name="de Brujin I."/>
            <person name="Lundin D."/>
            <person name="Andersson A."/>
            <person name="Bertilsson S."/>
            <person name="Dopson M."/>
        </authorList>
    </citation>
    <scope>NUCLEOTIDE SEQUENCE</scope>
    <source>
        <strain evidence="3">MM415B03242</strain>
    </source>
</reference>
<feature type="compositionally biased region" description="Basic and acidic residues" evidence="2">
    <location>
        <begin position="301"/>
        <end position="319"/>
    </location>
</feature>
<gene>
    <name evidence="3" type="ORF">MM415B03242_0008</name>
</gene>
<accession>A0A6M3LA82</accession>
<evidence type="ECO:0000256" key="1">
    <source>
        <dbReference type="SAM" id="Coils"/>
    </source>
</evidence>
<feature type="compositionally biased region" description="Low complexity" evidence="2">
    <location>
        <begin position="279"/>
        <end position="289"/>
    </location>
</feature>
<name>A0A6M3LA82_9ZZZZ</name>
<feature type="coiled-coil region" evidence="1">
    <location>
        <begin position="158"/>
        <end position="216"/>
    </location>
</feature>
<protein>
    <submittedName>
        <fullName evidence="3">Uncharacterized protein</fullName>
    </submittedName>
</protein>
<sequence>MKRILDLTEVSTPQLLEIRKVLSAGVRAKAETALVATSQLCHKSPPKGYPKEKSAYGDPECYRYPLNTRARCLAAWRYVHQADNKAILGDKFKSIESKIRSYGKKNYNLDLQVGESDVFDWEQAFVEYYDAETMGERCEQIELEPEESEKASTKGVEMEYTKENYEALEQANKALQGEKETLTKEKDTLTTEKAELETQASQVETLTKELGDLKTEVETLRQFKTDTEQAAERAEKIKGIKTKLDEAGIEADVETEADYWLSMTDDTLEKTVAKMSALSKGAKASSSIKIPPVGGEDDESDARKIVSDGLKERKQAKDN</sequence>
<dbReference type="AlphaFoldDB" id="A0A6M3LA82"/>